<evidence type="ECO:0000256" key="1">
    <source>
        <dbReference type="SAM" id="Phobius"/>
    </source>
</evidence>
<keyword evidence="1" id="KW-1133">Transmembrane helix</keyword>
<evidence type="ECO:0000313" key="4">
    <source>
        <dbReference type="Proteomes" id="UP001634394"/>
    </source>
</evidence>
<name>A0ABD3TJ41_SINWO</name>
<keyword evidence="1" id="KW-0812">Transmembrane</keyword>
<dbReference type="Proteomes" id="UP001634394">
    <property type="component" value="Unassembled WGS sequence"/>
</dbReference>
<evidence type="ECO:0008006" key="5">
    <source>
        <dbReference type="Google" id="ProtNLM"/>
    </source>
</evidence>
<gene>
    <name evidence="3" type="ORF">ACJMK2_021795</name>
</gene>
<protein>
    <recommendedName>
        <fullName evidence="5">MAM domain-containing protein</fullName>
    </recommendedName>
</protein>
<accession>A0ABD3TJ41</accession>
<keyword evidence="2" id="KW-0732">Signal</keyword>
<sequence length="465" mass="53069">MMKKLMKLWMCLIFIEASTSAYVNPVDCDFEESSCSLSIEGFRMISDNRLNNTGGRNDIMHIKDCNFLDGLCSFVGKESENTTKVNYEFKSTSIYSLLSFEFYIYPGEKCISFKYLMKDFKRKCILIDVQSYYAGVWSQVWNSQGEQLLFGWNEINVTLDVEHKSKILIRFGNGECFNVINNISIISVKKQSCTDTMTQKMTTKYGIVIIAKLSSTDIDISISATTLKSSSYDAKGISDGVIIIIVLSGLAFVIAVILIVTYLYRRRATSYNANISKYSAVSGATNSGNTRRNTDNVETSRLAERLNQTSENVSPYNARAEYSTVLKTQLRQNKTQQRFITGTIHIYPCQIQLLNDENNVTNPEQIQKQYHQCADKDGINSYDTVHYTDNHATEFRDDTYDYTTIHHTTLPDPTYDHSNFKQNVDNISDHSKSGTLNKDMGYLDHSCDTNLQRYMQEIDPTYDHI</sequence>
<dbReference type="EMBL" id="JBJQND010000018">
    <property type="protein sequence ID" value="KAL3836362.1"/>
    <property type="molecule type" value="Genomic_DNA"/>
</dbReference>
<feature type="signal peptide" evidence="2">
    <location>
        <begin position="1"/>
        <end position="21"/>
    </location>
</feature>
<evidence type="ECO:0000256" key="2">
    <source>
        <dbReference type="SAM" id="SignalP"/>
    </source>
</evidence>
<comment type="caution">
    <text evidence="3">The sequence shown here is derived from an EMBL/GenBank/DDBJ whole genome shotgun (WGS) entry which is preliminary data.</text>
</comment>
<dbReference type="AlphaFoldDB" id="A0ABD3TJ41"/>
<keyword evidence="1" id="KW-0472">Membrane</keyword>
<feature type="transmembrane region" description="Helical" evidence="1">
    <location>
        <begin position="240"/>
        <end position="264"/>
    </location>
</feature>
<keyword evidence="4" id="KW-1185">Reference proteome</keyword>
<proteinExistence type="predicted"/>
<organism evidence="3 4">
    <name type="scientific">Sinanodonta woodiana</name>
    <name type="common">Chinese pond mussel</name>
    <name type="synonym">Anodonta woodiana</name>
    <dbReference type="NCBI Taxonomy" id="1069815"/>
    <lineage>
        <taxon>Eukaryota</taxon>
        <taxon>Metazoa</taxon>
        <taxon>Spiralia</taxon>
        <taxon>Lophotrochozoa</taxon>
        <taxon>Mollusca</taxon>
        <taxon>Bivalvia</taxon>
        <taxon>Autobranchia</taxon>
        <taxon>Heteroconchia</taxon>
        <taxon>Palaeoheterodonta</taxon>
        <taxon>Unionida</taxon>
        <taxon>Unionoidea</taxon>
        <taxon>Unionidae</taxon>
        <taxon>Unioninae</taxon>
        <taxon>Sinanodonta</taxon>
    </lineage>
</organism>
<evidence type="ECO:0000313" key="3">
    <source>
        <dbReference type="EMBL" id="KAL3836362.1"/>
    </source>
</evidence>
<feature type="chain" id="PRO_5044831602" description="MAM domain-containing protein" evidence="2">
    <location>
        <begin position="22"/>
        <end position="465"/>
    </location>
</feature>
<reference evidence="3 4" key="1">
    <citation type="submission" date="2024-11" db="EMBL/GenBank/DDBJ databases">
        <title>Chromosome-level genome assembly of the freshwater bivalve Anodonta woodiana.</title>
        <authorList>
            <person name="Chen X."/>
        </authorList>
    </citation>
    <scope>NUCLEOTIDE SEQUENCE [LARGE SCALE GENOMIC DNA]</scope>
    <source>
        <strain evidence="3">MN2024</strain>
        <tissue evidence="3">Gills</tissue>
    </source>
</reference>